<proteinExistence type="predicted"/>
<accession>A0A370WRT9</accession>
<protein>
    <submittedName>
        <fullName evidence="1">Uncharacterized protein</fullName>
    </submittedName>
</protein>
<keyword evidence="2" id="KW-1185">Reference proteome</keyword>
<dbReference type="InterPro" id="IPR023346">
    <property type="entry name" value="Lysozyme-like_dom_sf"/>
</dbReference>
<dbReference type="SUPFAM" id="SSF53955">
    <property type="entry name" value="Lysozyme-like"/>
    <property type="match status" value="1"/>
</dbReference>
<dbReference type="Gene3D" id="1.10.530.10">
    <property type="match status" value="1"/>
</dbReference>
<reference evidence="1 2" key="1">
    <citation type="submission" date="2018-07" db="EMBL/GenBank/DDBJ databases">
        <title>Dyella monticola sp. nov. and Dyella psychrodurans sp. nov. isolated from monsoon evergreen broad-leaved forest soil of Dinghu Mountain, China.</title>
        <authorList>
            <person name="Gao Z."/>
            <person name="Qiu L."/>
        </authorList>
    </citation>
    <scope>NUCLEOTIDE SEQUENCE [LARGE SCALE GENOMIC DNA]</scope>
    <source>
        <strain evidence="1 2">4G-K06</strain>
    </source>
</reference>
<feature type="non-terminal residue" evidence="1">
    <location>
        <position position="1"/>
    </location>
</feature>
<evidence type="ECO:0000313" key="1">
    <source>
        <dbReference type="EMBL" id="RDS78716.1"/>
    </source>
</evidence>
<evidence type="ECO:0000313" key="2">
    <source>
        <dbReference type="Proteomes" id="UP000254258"/>
    </source>
</evidence>
<sequence length="125" mass="14111">WAPRYNPSLIASDTYNACDSAGYFWVTKHYMGTSNINRLVDQGFNPDTVGKTNVLINGGPNGYDERQGYAAYIYRYLSDEIQTDVAQQLTLTQQLTFTRYGIANGHWVTNGTASYHVDFTPQRPD</sequence>
<gene>
    <name evidence="1" type="ORF">DWU98_21465</name>
</gene>
<name>A0A370WRT9_9GAMM</name>
<dbReference type="AlphaFoldDB" id="A0A370WRT9"/>
<comment type="caution">
    <text evidence="1">The sequence shown here is derived from an EMBL/GenBank/DDBJ whole genome shotgun (WGS) entry which is preliminary data.</text>
</comment>
<dbReference type="Proteomes" id="UP000254258">
    <property type="component" value="Unassembled WGS sequence"/>
</dbReference>
<organism evidence="1 2">
    <name type="scientific">Dyella monticola</name>
    <dbReference type="NCBI Taxonomy" id="1927958"/>
    <lineage>
        <taxon>Bacteria</taxon>
        <taxon>Pseudomonadati</taxon>
        <taxon>Pseudomonadota</taxon>
        <taxon>Gammaproteobacteria</taxon>
        <taxon>Lysobacterales</taxon>
        <taxon>Rhodanobacteraceae</taxon>
        <taxon>Dyella</taxon>
    </lineage>
</organism>
<dbReference type="EMBL" id="QRBE01000038">
    <property type="protein sequence ID" value="RDS78716.1"/>
    <property type="molecule type" value="Genomic_DNA"/>
</dbReference>